<reference evidence="2" key="1">
    <citation type="journal article" date="2021" name="PeerJ">
        <title>Extensive microbial diversity within the chicken gut microbiome revealed by metagenomics and culture.</title>
        <authorList>
            <person name="Gilroy R."/>
            <person name="Ravi A."/>
            <person name="Getino M."/>
            <person name="Pursley I."/>
            <person name="Horton D.L."/>
            <person name="Alikhan N.F."/>
            <person name="Baker D."/>
            <person name="Gharbi K."/>
            <person name="Hall N."/>
            <person name="Watson M."/>
            <person name="Adriaenssens E.M."/>
            <person name="Foster-Nyarko E."/>
            <person name="Jarju S."/>
            <person name="Secka A."/>
            <person name="Antonio M."/>
            <person name="Oren A."/>
            <person name="Chaudhuri R.R."/>
            <person name="La Ragione R."/>
            <person name="Hildebrand F."/>
            <person name="Pallen M.J."/>
        </authorList>
    </citation>
    <scope>NUCLEOTIDE SEQUENCE</scope>
    <source>
        <strain evidence="2">ChiGjej6B6-14162</strain>
    </source>
</reference>
<sequence>MEKEVFIEGIGMVTFRQSPKARHYSLKISKGKVLAVMPVGGNEALMRRFINENRARIETALVKHPERPPLDESTDLRATTFRVLICRSERKNFRMRLQDEVLSVECPSETCFSDTKVQELLRSMIERALRHEAKRLLPDRLSGLAGRYGFCFNEVKINNSKSHWGSCTSRKNINLSLSLMLLPWHLVDYVLLHELCHTVEMSHNDRFWALMDKVTDGRALAFRRELKEYHMLG</sequence>
<protein>
    <submittedName>
        <fullName evidence="2">M48 family metallopeptidase</fullName>
    </submittedName>
</protein>
<accession>A0A9D2BH08</accession>
<evidence type="ECO:0000259" key="1">
    <source>
        <dbReference type="Pfam" id="PF01863"/>
    </source>
</evidence>
<dbReference type="AlphaFoldDB" id="A0A9D2BH08"/>
<proteinExistence type="predicted"/>
<evidence type="ECO:0000313" key="3">
    <source>
        <dbReference type="Proteomes" id="UP000886740"/>
    </source>
</evidence>
<dbReference type="CDD" id="cd07344">
    <property type="entry name" value="M48_yhfN_like"/>
    <property type="match status" value="1"/>
</dbReference>
<dbReference type="PANTHER" id="PTHR30399">
    <property type="entry name" value="UNCHARACTERIZED PROTEIN YGJP"/>
    <property type="match status" value="1"/>
</dbReference>
<feature type="domain" description="YgjP-like metallopeptidase" evidence="1">
    <location>
        <begin position="22"/>
        <end position="227"/>
    </location>
</feature>
<dbReference type="PANTHER" id="PTHR30399:SF1">
    <property type="entry name" value="UTP PYROPHOSPHATASE"/>
    <property type="match status" value="1"/>
</dbReference>
<dbReference type="Proteomes" id="UP000886740">
    <property type="component" value="Unassembled WGS sequence"/>
</dbReference>
<organism evidence="2 3">
    <name type="scientific">Candidatus Parabacteroides intestinipullorum</name>
    <dbReference type="NCBI Taxonomy" id="2838723"/>
    <lineage>
        <taxon>Bacteria</taxon>
        <taxon>Pseudomonadati</taxon>
        <taxon>Bacteroidota</taxon>
        <taxon>Bacteroidia</taxon>
        <taxon>Bacteroidales</taxon>
        <taxon>Tannerellaceae</taxon>
        <taxon>Parabacteroides</taxon>
    </lineage>
</organism>
<dbReference type="InterPro" id="IPR053136">
    <property type="entry name" value="UTP_pyrophosphatase-like"/>
</dbReference>
<dbReference type="EMBL" id="DXEL01000083">
    <property type="protein sequence ID" value="HIX75763.1"/>
    <property type="molecule type" value="Genomic_DNA"/>
</dbReference>
<reference evidence="2" key="2">
    <citation type="submission" date="2021-04" db="EMBL/GenBank/DDBJ databases">
        <authorList>
            <person name="Gilroy R."/>
        </authorList>
    </citation>
    <scope>NUCLEOTIDE SEQUENCE</scope>
    <source>
        <strain evidence="2">ChiGjej6B6-14162</strain>
    </source>
</reference>
<comment type="caution">
    <text evidence="2">The sequence shown here is derived from an EMBL/GenBank/DDBJ whole genome shotgun (WGS) entry which is preliminary data.</text>
</comment>
<dbReference type="Gene3D" id="3.30.2010.10">
    <property type="entry name" value="Metalloproteases ('zincins'), catalytic domain"/>
    <property type="match status" value="1"/>
</dbReference>
<dbReference type="Pfam" id="PF01863">
    <property type="entry name" value="YgjP-like"/>
    <property type="match status" value="1"/>
</dbReference>
<dbReference type="InterPro" id="IPR002725">
    <property type="entry name" value="YgjP-like_metallopeptidase"/>
</dbReference>
<gene>
    <name evidence="2" type="ORF">H9977_12135</name>
</gene>
<evidence type="ECO:0000313" key="2">
    <source>
        <dbReference type="EMBL" id="HIX75763.1"/>
    </source>
</evidence>
<name>A0A9D2BH08_9BACT</name>